<dbReference type="Gene3D" id="1.20.5.170">
    <property type="match status" value="1"/>
</dbReference>
<evidence type="ECO:0000256" key="12">
    <source>
        <dbReference type="SAM" id="Coils"/>
    </source>
</evidence>
<dbReference type="GO" id="GO:0051301">
    <property type="term" value="P:cell division"/>
    <property type="evidence" value="ECO:0007669"/>
    <property type="project" value="UniProtKB-KW"/>
</dbReference>
<dbReference type="SUPFAM" id="SSF52540">
    <property type="entry name" value="P-loop containing nucleoside triphosphate hydrolases"/>
    <property type="match status" value="1"/>
</dbReference>
<dbReference type="Pfam" id="PF02463">
    <property type="entry name" value="SMC_N"/>
    <property type="match status" value="1"/>
</dbReference>
<accession>A0A6A6P6V3</accession>
<proteinExistence type="inferred from homology"/>
<dbReference type="InterPro" id="IPR027417">
    <property type="entry name" value="P-loop_NTPase"/>
</dbReference>
<feature type="region of interest" description="Disordered" evidence="13">
    <location>
        <begin position="719"/>
        <end position="757"/>
    </location>
</feature>
<feature type="coiled-coil region" evidence="12">
    <location>
        <begin position="603"/>
        <end position="630"/>
    </location>
</feature>
<dbReference type="InterPro" id="IPR003395">
    <property type="entry name" value="RecF/RecN/SMC_N"/>
</dbReference>
<dbReference type="Proteomes" id="UP000799766">
    <property type="component" value="Unassembled WGS sequence"/>
</dbReference>
<feature type="domain" description="SMC hinge" evidence="14">
    <location>
        <begin position="777"/>
        <end position="890"/>
    </location>
</feature>
<feature type="compositionally biased region" description="Polar residues" evidence="13">
    <location>
        <begin position="156"/>
        <end position="181"/>
    </location>
</feature>
<gene>
    <name evidence="15" type="ORF">BDY21DRAFT_338713</name>
</gene>
<dbReference type="PANTHER" id="PTHR18937">
    <property type="entry name" value="STRUCTURAL MAINTENANCE OF CHROMOSOMES SMC FAMILY MEMBER"/>
    <property type="match status" value="1"/>
</dbReference>
<evidence type="ECO:0000256" key="9">
    <source>
        <dbReference type="ARBA" id="ARBA00023242"/>
    </source>
</evidence>
<keyword evidence="9 11" id="KW-0539">Nucleus</keyword>
<evidence type="ECO:0000256" key="3">
    <source>
        <dbReference type="ARBA" id="ARBA00022618"/>
    </source>
</evidence>
<evidence type="ECO:0000256" key="1">
    <source>
        <dbReference type="ARBA" id="ARBA00004123"/>
    </source>
</evidence>
<keyword evidence="16" id="KW-1185">Reference proteome</keyword>
<feature type="region of interest" description="Disordered" evidence="13">
    <location>
        <begin position="1121"/>
        <end position="1146"/>
    </location>
</feature>
<evidence type="ECO:0000313" key="16">
    <source>
        <dbReference type="Proteomes" id="UP000799766"/>
    </source>
</evidence>
<evidence type="ECO:0000256" key="4">
    <source>
        <dbReference type="ARBA" id="ARBA00022741"/>
    </source>
</evidence>
<evidence type="ECO:0000256" key="8">
    <source>
        <dbReference type="ARBA" id="ARBA00023067"/>
    </source>
</evidence>
<feature type="region of interest" description="Disordered" evidence="13">
    <location>
        <begin position="1091"/>
        <end position="1110"/>
    </location>
</feature>
<dbReference type="PANTHER" id="PTHR18937:SF172">
    <property type="entry name" value="STRUCTURAL MAINTENANCE OF CHROMOSOMES PROTEIN"/>
    <property type="match status" value="1"/>
</dbReference>
<sequence length="1454" mass="161883">MSTASPTRPSRRAAAASRRKLVISDDEDDSTPSRSLADTVANDDNDEEEFTPAPQKSPTRRRRTAAADAVTPHRAGGRTRRAPQPAGESVMEPSQVFSPPPDTVDASAMRPESPTKKKAAASPRKGGRKTSARGAASARQSRAAVHVSKDAPDLSQLPTPQASQSPEPASQARAPSQQLSERGSPLADITDAAVNEQSLAPADKLVTNVDPRAAVLEKPIDIVVRTRNNAMPASLSQEPGPPKSRIVITYLTLTNFKSYAGKQEVGPFHASFSSVVGPNGSGKSNVIDSLLFVFGFRASKMRQGKISALIHNSAAFPDLEYCEVEVKFQEVKDLPTGGHEIIPNSCLSISRRAFKNNQSKYYINGRESNFTEVTTLLRGRGVDLDHKRFLILQGEVESIAQMKPKAANEHDDGLLEYLEDIIGTSKYKTPIEEAAAETETLNDVCLEKSNRVQHVEKERNSLEEKKNKALAYIRDENELAMKQSALYQVYVEECNDNLQVMQEAMMQVQAALDEEVRKHEGNEEGIKALEKQYKADAKEYERMEKATQAMLKELAKKDKESVKIEEKKKFLAGKQKKLEKQLENSKFAVAESQTLGRQCADDIEHNAAQIAQLEEEMKVEEKELANIRDSMKGKTQGISDQIAVKQKSLEPWNAKINQKHSAIAVAQSELDILKEKDNAGANATAQVQAKIEEFNETREAKRAELEECKQHRKELEAEAKRVEESMEELAQKEPSLKSKLSGARQKADEARASLSATQTQGNVLTGLMRLKESGRINGFHGRLGNLGAIDQKYDVAISTACPSLDNLVVDTVEVGQQCIDYLRKNSLGRANFILLDRLPRRDLSPIQTPENVPRLFDLVKPKHDRFLPAFFSVLQNTLVANDLAQANRIAYGAKRWRVVTLDGQLIDKSGTMTGGGTRVARGAMSAKLQAADVTKDQVARLEVDREALEKAFAELQEEQRSLDAQMRSLVREQIPQAETAAQKLVLELDSVERNITDAEKRIRELQAEKQPSKADRASMVKLEKNIAAMEEEVNALRAEMAGVEEEIKALQDKIMEIGGVRLRSQKAKVDGLRDRIETLTEAMSTAEVGKAKAEKQRVKHEKAQMQAEEELESLAAEMEKVDQEINSQTKDASGSKRQAEEAQDALETKKDELQALKAELDTKTAELNETRGVEIEIRNKLEENQKVLTENQRRLRHWQDKLSKLGLQNVSDLGEEQGQETLPTYSRDELEGMDKSALKDEIEELEAKTQNANVELGVLSEYRRRVEEHATRSSDLVEAVTRRDTAKKRCDDLRRLRLEGFMEGFSAISLRLKEMYQMITMGGNAELELVDSLDPFAEGILFSVMPPKKSWKNISNLSGGEKTLSSLALVFALHHYKPTPLYVMDEIDAALDFRNVSIVASYIKERTKNAQFIVISLRNNMFELASRLVGVYKVNHMTKSVTVENRDYITQGSA</sequence>
<keyword evidence="10" id="KW-0131">Cell cycle</keyword>
<keyword evidence="7 12" id="KW-0175">Coiled coil</keyword>
<dbReference type="GO" id="GO:0007076">
    <property type="term" value="P:mitotic chromosome condensation"/>
    <property type="evidence" value="ECO:0007669"/>
    <property type="project" value="TreeGrafter"/>
</dbReference>
<evidence type="ECO:0000259" key="14">
    <source>
        <dbReference type="SMART" id="SM00968"/>
    </source>
</evidence>
<dbReference type="Gene3D" id="3.40.50.300">
    <property type="entry name" value="P-loop containing nucleotide triphosphate hydrolases"/>
    <property type="match status" value="2"/>
</dbReference>
<dbReference type="InterPro" id="IPR024704">
    <property type="entry name" value="SMC"/>
</dbReference>
<name>A0A6A6P6V3_9PEZI</name>
<keyword evidence="5" id="KW-0498">Mitosis</keyword>
<dbReference type="GO" id="GO:0016887">
    <property type="term" value="F:ATP hydrolysis activity"/>
    <property type="evidence" value="ECO:0007669"/>
    <property type="project" value="InterPro"/>
</dbReference>
<comment type="subcellular location">
    <subcellularLocation>
        <location evidence="1 11">Nucleus</location>
    </subcellularLocation>
</comment>
<feature type="coiled-coil region" evidence="12">
    <location>
        <begin position="445"/>
        <end position="560"/>
    </location>
</feature>
<feature type="compositionally biased region" description="Acidic residues" evidence="13">
    <location>
        <begin position="41"/>
        <end position="50"/>
    </location>
</feature>
<evidence type="ECO:0000256" key="11">
    <source>
        <dbReference type="PIRNR" id="PIRNR005719"/>
    </source>
</evidence>
<keyword evidence="6" id="KW-0067">ATP-binding</keyword>
<feature type="compositionally biased region" description="Basic and acidic residues" evidence="13">
    <location>
        <begin position="719"/>
        <end position="736"/>
    </location>
</feature>
<dbReference type="PIRSF" id="PIRSF005719">
    <property type="entry name" value="SMC"/>
    <property type="match status" value="1"/>
</dbReference>
<dbReference type="Pfam" id="PF06470">
    <property type="entry name" value="SMC_hinge"/>
    <property type="match status" value="1"/>
</dbReference>
<keyword evidence="3" id="KW-0132">Cell division</keyword>
<dbReference type="FunFam" id="3.40.50.300:FF:000585">
    <property type="entry name" value="Structural maintenance of chromosomes 4"/>
    <property type="match status" value="1"/>
</dbReference>
<protein>
    <recommendedName>
        <fullName evidence="11">Structural maintenance of chromosomes protein</fullName>
    </recommendedName>
</protein>
<dbReference type="InterPro" id="IPR010935">
    <property type="entry name" value="SMC_hinge"/>
</dbReference>
<dbReference type="Gene3D" id="1.20.1060.20">
    <property type="match status" value="1"/>
</dbReference>
<feature type="compositionally biased region" description="Basic and acidic residues" evidence="13">
    <location>
        <begin position="1133"/>
        <end position="1146"/>
    </location>
</feature>
<dbReference type="GO" id="GO:0005524">
    <property type="term" value="F:ATP binding"/>
    <property type="evidence" value="ECO:0007669"/>
    <property type="project" value="UniProtKB-KW"/>
</dbReference>
<dbReference type="InterPro" id="IPR036277">
    <property type="entry name" value="SMC_hinge_sf"/>
</dbReference>
<evidence type="ECO:0000256" key="13">
    <source>
        <dbReference type="SAM" id="MobiDB-lite"/>
    </source>
</evidence>
<dbReference type="Gene3D" id="3.30.70.1620">
    <property type="match status" value="1"/>
</dbReference>
<keyword evidence="8" id="KW-0226">DNA condensation</keyword>
<evidence type="ECO:0000256" key="10">
    <source>
        <dbReference type="ARBA" id="ARBA00023306"/>
    </source>
</evidence>
<evidence type="ECO:0000256" key="7">
    <source>
        <dbReference type="ARBA" id="ARBA00023054"/>
    </source>
</evidence>
<comment type="similarity">
    <text evidence="2">Belongs to the SMC family. SMC4 subfamily.</text>
</comment>
<organism evidence="15 16">
    <name type="scientific">Lineolata rhizophorae</name>
    <dbReference type="NCBI Taxonomy" id="578093"/>
    <lineage>
        <taxon>Eukaryota</taxon>
        <taxon>Fungi</taxon>
        <taxon>Dikarya</taxon>
        <taxon>Ascomycota</taxon>
        <taxon>Pezizomycotina</taxon>
        <taxon>Dothideomycetes</taxon>
        <taxon>Dothideomycetes incertae sedis</taxon>
        <taxon>Lineolatales</taxon>
        <taxon>Lineolataceae</taxon>
        <taxon>Lineolata</taxon>
    </lineage>
</organism>
<feature type="compositionally biased region" description="Low complexity" evidence="13">
    <location>
        <begin position="132"/>
        <end position="144"/>
    </location>
</feature>
<dbReference type="SUPFAM" id="SSF75553">
    <property type="entry name" value="Smc hinge domain"/>
    <property type="match status" value="1"/>
</dbReference>
<evidence type="ECO:0000256" key="6">
    <source>
        <dbReference type="ARBA" id="ARBA00022840"/>
    </source>
</evidence>
<reference evidence="15" key="1">
    <citation type="journal article" date="2020" name="Stud. Mycol.">
        <title>101 Dothideomycetes genomes: a test case for predicting lifestyles and emergence of pathogens.</title>
        <authorList>
            <person name="Haridas S."/>
            <person name="Albert R."/>
            <person name="Binder M."/>
            <person name="Bloem J."/>
            <person name="Labutti K."/>
            <person name="Salamov A."/>
            <person name="Andreopoulos B."/>
            <person name="Baker S."/>
            <person name="Barry K."/>
            <person name="Bills G."/>
            <person name="Bluhm B."/>
            <person name="Cannon C."/>
            <person name="Castanera R."/>
            <person name="Culley D."/>
            <person name="Daum C."/>
            <person name="Ezra D."/>
            <person name="Gonzalez J."/>
            <person name="Henrissat B."/>
            <person name="Kuo A."/>
            <person name="Liang C."/>
            <person name="Lipzen A."/>
            <person name="Lutzoni F."/>
            <person name="Magnuson J."/>
            <person name="Mondo S."/>
            <person name="Nolan M."/>
            <person name="Ohm R."/>
            <person name="Pangilinan J."/>
            <person name="Park H.-J."/>
            <person name="Ramirez L."/>
            <person name="Alfaro M."/>
            <person name="Sun H."/>
            <person name="Tritt A."/>
            <person name="Yoshinaga Y."/>
            <person name="Zwiers L.-H."/>
            <person name="Turgeon B."/>
            <person name="Goodwin S."/>
            <person name="Spatafora J."/>
            <person name="Crous P."/>
            <person name="Grigoriev I."/>
        </authorList>
    </citation>
    <scope>NUCLEOTIDE SEQUENCE</scope>
    <source>
        <strain evidence="15">ATCC 16933</strain>
    </source>
</reference>
<evidence type="ECO:0000256" key="5">
    <source>
        <dbReference type="ARBA" id="ARBA00022776"/>
    </source>
</evidence>
<feature type="region of interest" description="Disordered" evidence="13">
    <location>
        <begin position="1"/>
        <end position="184"/>
    </location>
</feature>
<dbReference type="OrthoDB" id="5575062at2759"/>
<dbReference type="GO" id="GO:0000796">
    <property type="term" value="C:condensin complex"/>
    <property type="evidence" value="ECO:0007669"/>
    <property type="project" value="TreeGrafter"/>
</dbReference>
<dbReference type="FunFam" id="3.40.50.300:FF:000481">
    <property type="entry name" value="Structural maintenance of chromosomes 4"/>
    <property type="match status" value="1"/>
</dbReference>
<dbReference type="SMART" id="SM00968">
    <property type="entry name" value="SMC_hinge"/>
    <property type="match status" value="1"/>
</dbReference>
<evidence type="ECO:0000256" key="2">
    <source>
        <dbReference type="ARBA" id="ARBA00006005"/>
    </source>
</evidence>
<keyword evidence="4" id="KW-0547">Nucleotide-binding</keyword>
<evidence type="ECO:0000313" key="15">
    <source>
        <dbReference type="EMBL" id="KAF2459609.1"/>
    </source>
</evidence>
<dbReference type="EMBL" id="MU001675">
    <property type="protein sequence ID" value="KAF2459609.1"/>
    <property type="molecule type" value="Genomic_DNA"/>
</dbReference>
<feature type="compositionally biased region" description="Low complexity" evidence="13">
    <location>
        <begin position="1"/>
        <end position="16"/>
    </location>
</feature>
<dbReference type="GO" id="GO:0005634">
    <property type="term" value="C:nucleus"/>
    <property type="evidence" value="ECO:0007669"/>
    <property type="project" value="UniProtKB-SubCell"/>
</dbReference>